<organism evidence="2 3">
    <name type="scientific">Microbotryum intermedium</name>
    <dbReference type="NCBI Taxonomy" id="269621"/>
    <lineage>
        <taxon>Eukaryota</taxon>
        <taxon>Fungi</taxon>
        <taxon>Dikarya</taxon>
        <taxon>Basidiomycota</taxon>
        <taxon>Pucciniomycotina</taxon>
        <taxon>Microbotryomycetes</taxon>
        <taxon>Microbotryales</taxon>
        <taxon>Microbotryaceae</taxon>
        <taxon>Microbotryum</taxon>
    </lineage>
</organism>
<name>A0A238FBN5_9BASI</name>
<dbReference type="PANTHER" id="PTHR37332:SF1">
    <property type="entry name" value="ELMO DOMAIN-CONTAINING PROTEIN"/>
    <property type="match status" value="1"/>
</dbReference>
<feature type="region of interest" description="Disordered" evidence="1">
    <location>
        <begin position="1"/>
        <end position="26"/>
    </location>
</feature>
<proteinExistence type="predicted"/>
<dbReference type="OrthoDB" id="14339at2759"/>
<dbReference type="AlphaFoldDB" id="A0A238FBN5"/>
<gene>
    <name evidence="2" type="ORF">BQ2448_2443</name>
</gene>
<evidence type="ECO:0000313" key="3">
    <source>
        <dbReference type="Proteomes" id="UP000198372"/>
    </source>
</evidence>
<dbReference type="EMBL" id="FMSP01000004">
    <property type="protein sequence ID" value="SCV69423.1"/>
    <property type="molecule type" value="Genomic_DNA"/>
</dbReference>
<dbReference type="PANTHER" id="PTHR37332">
    <property type="entry name" value="EXPRESSED PROTEIN"/>
    <property type="match status" value="1"/>
</dbReference>
<feature type="compositionally biased region" description="Basic residues" evidence="1">
    <location>
        <begin position="1"/>
        <end position="21"/>
    </location>
</feature>
<evidence type="ECO:0000256" key="1">
    <source>
        <dbReference type="SAM" id="MobiDB-lite"/>
    </source>
</evidence>
<feature type="region of interest" description="Disordered" evidence="1">
    <location>
        <begin position="249"/>
        <end position="288"/>
    </location>
</feature>
<evidence type="ECO:0000313" key="2">
    <source>
        <dbReference type="EMBL" id="SCV69423.1"/>
    </source>
</evidence>
<accession>A0A238FBN5</accession>
<dbReference type="Proteomes" id="UP000198372">
    <property type="component" value="Unassembled WGS sequence"/>
</dbReference>
<sequence>MKAGLTRRKSSHFRANHRHHPPSISGWIEEGSITAASSLGESLETMSDARVALHMNASGGVGSQLSVPNLPSAGSTLSVALDNLRGTVEKRIATLQYLKRAHGGKLYWFNTVLLTPELVKAQFEHGRMRARTTRFAVLGMSLSAILDIAPAQDFLKSLLSLVQEFDSMPDDRFDRNKNPKTLFRGNTRNRKGVSLAGSDFIGLQEGGDASNLFMPNIPFELDYNQVFITTCDLLVEIYQKILAVLGPSSSGSAAQPQPTASSAASTTSTSTSSRLIPPGSERPSPAAAGLSPALADVVVKIDARLKKIIVMVSKEFDTCARAAIKNELNALSGGGDWAQWGGDEGA</sequence>
<keyword evidence="3" id="KW-1185">Reference proteome</keyword>
<protein>
    <submittedName>
        <fullName evidence="2">BQ2448_2443 protein</fullName>
    </submittedName>
</protein>
<reference evidence="3" key="1">
    <citation type="submission" date="2016-09" db="EMBL/GenBank/DDBJ databases">
        <authorList>
            <person name="Jeantristanb JTB J.-T."/>
            <person name="Ricardo R."/>
        </authorList>
    </citation>
    <scope>NUCLEOTIDE SEQUENCE [LARGE SCALE GENOMIC DNA]</scope>
</reference>
<feature type="compositionally biased region" description="Low complexity" evidence="1">
    <location>
        <begin position="249"/>
        <end position="273"/>
    </location>
</feature>